<protein>
    <submittedName>
        <fullName evidence="1">Uncharacterized protein</fullName>
    </submittedName>
</protein>
<gene>
    <name evidence="1" type="ORF">METZ01_LOCUS168585</name>
</gene>
<accession>A0A382BQA0</accession>
<evidence type="ECO:0000313" key="1">
    <source>
        <dbReference type="EMBL" id="SVB15731.1"/>
    </source>
</evidence>
<dbReference type="AlphaFoldDB" id="A0A382BQA0"/>
<dbReference type="EMBL" id="UINC01030782">
    <property type="protein sequence ID" value="SVB15731.1"/>
    <property type="molecule type" value="Genomic_DNA"/>
</dbReference>
<organism evidence="1">
    <name type="scientific">marine metagenome</name>
    <dbReference type="NCBI Taxonomy" id="408172"/>
    <lineage>
        <taxon>unclassified sequences</taxon>
        <taxon>metagenomes</taxon>
        <taxon>ecological metagenomes</taxon>
    </lineage>
</organism>
<name>A0A382BQA0_9ZZZZ</name>
<reference evidence="1" key="1">
    <citation type="submission" date="2018-05" db="EMBL/GenBank/DDBJ databases">
        <authorList>
            <person name="Lanie J.A."/>
            <person name="Ng W.-L."/>
            <person name="Kazmierczak K.M."/>
            <person name="Andrzejewski T.M."/>
            <person name="Davidsen T.M."/>
            <person name="Wayne K.J."/>
            <person name="Tettelin H."/>
            <person name="Glass J.I."/>
            <person name="Rusch D."/>
            <person name="Podicherti R."/>
            <person name="Tsui H.-C.T."/>
            <person name="Winkler M.E."/>
        </authorList>
    </citation>
    <scope>NUCLEOTIDE SEQUENCE</scope>
</reference>
<proteinExistence type="predicted"/>
<sequence length="77" mass="8424">MLFLAFTLSAADKLPPEKVNTMVEALSRLNPSVVNGNERLKAVLNQVLDATRGDPRFVGLVKKFDVKGREADLLDVA</sequence>
<feature type="non-terminal residue" evidence="1">
    <location>
        <position position="77"/>
    </location>
</feature>